<dbReference type="OrthoDB" id="7052061at2"/>
<organism evidence="2 3">
    <name type="scientific">Brumicola pallidula DSM 14239 = ACAM 615</name>
    <dbReference type="NCBI Taxonomy" id="1121922"/>
    <lineage>
        <taxon>Bacteria</taxon>
        <taxon>Pseudomonadati</taxon>
        <taxon>Pseudomonadota</taxon>
        <taxon>Gammaproteobacteria</taxon>
        <taxon>Alteromonadales</taxon>
        <taxon>Alteromonadaceae</taxon>
        <taxon>Brumicola</taxon>
    </lineage>
</organism>
<dbReference type="RefSeq" id="WP_006009059.1">
    <property type="nucleotide sequence ID" value="NZ_AUAV01000012.1"/>
</dbReference>
<keyword evidence="1" id="KW-1133">Transmembrane helix</keyword>
<proteinExistence type="predicted"/>
<keyword evidence="1" id="KW-0472">Membrane</keyword>
<evidence type="ECO:0000313" key="2">
    <source>
        <dbReference type="EMBL" id="GAC27457.1"/>
    </source>
</evidence>
<evidence type="ECO:0000256" key="1">
    <source>
        <dbReference type="SAM" id="Phobius"/>
    </source>
</evidence>
<evidence type="ECO:0000313" key="3">
    <source>
        <dbReference type="Proteomes" id="UP000006251"/>
    </source>
</evidence>
<feature type="transmembrane region" description="Helical" evidence="1">
    <location>
        <begin position="92"/>
        <end position="110"/>
    </location>
</feature>
<sequence>MITILAELKRRNVFRVAGLYAVVAWLIMQVAVLFEDTMNLPAWFDSTVTAALILCFPIALLLTWAFEMTPDGIKPAETADGEITHSGRKTDIVIVAGLLGVLALGLWQQMTKPDVVYKDKEGTVKSALTAPQQAAIMVEPELRTDPASIAVLPFSDLSPSGDQGYFSDGIAQELLNVLAKVDGLKVASRTSAFAFKGQDALGIPFIAEKLKARNVLQGSVRKPGDMIRITAQLIDADTDMHYLPCCRSQH</sequence>
<keyword evidence="3" id="KW-1185">Reference proteome</keyword>
<reference evidence="3" key="1">
    <citation type="journal article" date="2014" name="Environ. Microbiol.">
        <title>Comparative genomics of the marine bacterial genus Glaciecola reveals the high degree of genomic diversity and genomic characteristic for cold adaptation.</title>
        <authorList>
            <person name="Qin Q.L."/>
            <person name="Xie B.B."/>
            <person name="Yu Y."/>
            <person name="Shu Y.L."/>
            <person name="Rong J.C."/>
            <person name="Zhang Y.J."/>
            <person name="Zhao D.L."/>
            <person name="Chen X.L."/>
            <person name="Zhang X.Y."/>
            <person name="Chen B."/>
            <person name="Zhou B.C."/>
            <person name="Zhang Y.Z."/>
        </authorList>
    </citation>
    <scope>NUCLEOTIDE SEQUENCE [LARGE SCALE GENOMIC DNA]</scope>
    <source>
        <strain evidence="3">ACAM 615</strain>
    </source>
</reference>
<protein>
    <submittedName>
        <fullName evidence="2">Uncharacterized protein</fullName>
    </submittedName>
</protein>
<accession>K6ZAS2</accession>
<comment type="caution">
    <text evidence="2">The sequence shown here is derived from an EMBL/GenBank/DDBJ whole genome shotgun (WGS) entry which is preliminary data.</text>
</comment>
<dbReference type="STRING" id="1121922.GCA_000428905_02355"/>
<keyword evidence="1" id="KW-0812">Transmembrane</keyword>
<name>K6ZAS2_9ALTE</name>
<gene>
    <name evidence="2" type="ORF">GPAL_0577</name>
</gene>
<dbReference type="AlphaFoldDB" id="K6ZAS2"/>
<feature type="transmembrane region" description="Helical" evidence="1">
    <location>
        <begin position="12"/>
        <end position="34"/>
    </location>
</feature>
<dbReference type="Proteomes" id="UP000006251">
    <property type="component" value="Unassembled WGS sequence"/>
</dbReference>
<dbReference type="EMBL" id="BAEQ01000013">
    <property type="protein sequence ID" value="GAC27457.1"/>
    <property type="molecule type" value="Genomic_DNA"/>
</dbReference>
<feature type="transmembrane region" description="Helical" evidence="1">
    <location>
        <begin position="46"/>
        <end position="66"/>
    </location>
</feature>